<dbReference type="Pfam" id="PF02129">
    <property type="entry name" value="Peptidase_S15"/>
    <property type="match status" value="1"/>
</dbReference>
<dbReference type="GO" id="GO:0052689">
    <property type="term" value="F:carboxylic ester hydrolase activity"/>
    <property type="evidence" value="ECO:0007669"/>
    <property type="project" value="TreeGrafter"/>
</dbReference>
<dbReference type="EMBL" id="BMHK01000068">
    <property type="protein sequence ID" value="GGC16677.1"/>
    <property type="molecule type" value="Genomic_DNA"/>
</dbReference>
<dbReference type="PANTHER" id="PTHR43265">
    <property type="entry name" value="ESTERASE ESTD"/>
    <property type="match status" value="1"/>
</dbReference>
<evidence type="ECO:0000256" key="1">
    <source>
        <dbReference type="SAM" id="Phobius"/>
    </source>
</evidence>
<sequence length="377" mass="41162">MMRRIGVVMWAALKFAGRWLGPFLILIAAALYLIAPIPFGDPAVTPALAGGIVCAIAWALARGPERKRRRNFLAVCAILALAFAGWRNWEQKRGYHEEIVRFDNRGTRLVGTLYLPERSGKAPGIVWVHGSGPMPRTMQAAHAVHFAQQGFAVLLYDKRGVGDSGGRFVGGDRTLDPANINLLASDASAALSWLATRPEVRPGMAGFVGPSQAGWITPRAAVLNGHAAFMVLLSGPTTSAHSQLRYERFHIGAPDTPNGEPSLSMVFGAFTRGKIPKGMTPDQADLEAQKQRVRLPYPDYDPVADLRVLDVPGLWLLGDEDWMVPSGPTARNIDALRQLGKPYEYRHIPGAWHAMVFGPKRLVLDTIDTWLAKVAKP</sequence>
<dbReference type="SUPFAM" id="SSF53474">
    <property type="entry name" value="alpha/beta-Hydrolases"/>
    <property type="match status" value="1"/>
</dbReference>
<accession>A0A916TWF8</accession>
<dbReference type="Proteomes" id="UP000608154">
    <property type="component" value="Unassembled WGS sequence"/>
</dbReference>
<keyword evidence="1" id="KW-0812">Transmembrane</keyword>
<keyword evidence="1" id="KW-0472">Membrane</keyword>
<gene>
    <name evidence="3" type="ORF">GCM10011494_39470</name>
</gene>
<dbReference type="Gene3D" id="3.40.50.1820">
    <property type="entry name" value="alpha/beta hydrolase"/>
    <property type="match status" value="1"/>
</dbReference>
<evidence type="ECO:0000313" key="3">
    <source>
        <dbReference type="EMBL" id="GGC16677.1"/>
    </source>
</evidence>
<feature type="transmembrane region" description="Helical" evidence="1">
    <location>
        <begin position="20"/>
        <end position="37"/>
    </location>
</feature>
<dbReference type="InterPro" id="IPR029058">
    <property type="entry name" value="AB_hydrolase_fold"/>
</dbReference>
<proteinExistence type="predicted"/>
<dbReference type="InterPro" id="IPR000383">
    <property type="entry name" value="Xaa-Pro-like_dom"/>
</dbReference>
<dbReference type="RefSeq" id="WP_188773273.1">
    <property type="nucleotide sequence ID" value="NZ_BMHK01000068.1"/>
</dbReference>
<reference evidence="3" key="2">
    <citation type="submission" date="2020-09" db="EMBL/GenBank/DDBJ databases">
        <authorList>
            <person name="Sun Q."/>
            <person name="Zhou Y."/>
        </authorList>
    </citation>
    <scope>NUCLEOTIDE SEQUENCE</scope>
    <source>
        <strain evidence="3">CGMCC 1.15095</strain>
    </source>
</reference>
<protein>
    <recommendedName>
        <fullName evidence="2">Xaa-Pro dipeptidyl-peptidase-like domain-containing protein</fullName>
    </recommendedName>
</protein>
<comment type="caution">
    <text evidence="3">The sequence shown here is derived from an EMBL/GenBank/DDBJ whole genome shotgun (WGS) entry which is preliminary data.</text>
</comment>
<evidence type="ECO:0000313" key="4">
    <source>
        <dbReference type="Proteomes" id="UP000608154"/>
    </source>
</evidence>
<organism evidence="3 4">
    <name type="scientific">Novosphingobium endophyticum</name>
    <dbReference type="NCBI Taxonomy" id="1955250"/>
    <lineage>
        <taxon>Bacteria</taxon>
        <taxon>Pseudomonadati</taxon>
        <taxon>Pseudomonadota</taxon>
        <taxon>Alphaproteobacteria</taxon>
        <taxon>Sphingomonadales</taxon>
        <taxon>Sphingomonadaceae</taxon>
        <taxon>Novosphingobium</taxon>
    </lineage>
</organism>
<dbReference type="PANTHER" id="PTHR43265:SF1">
    <property type="entry name" value="ESTERASE ESTD"/>
    <property type="match status" value="1"/>
</dbReference>
<feature type="domain" description="Xaa-Pro dipeptidyl-peptidase-like" evidence="2">
    <location>
        <begin position="106"/>
        <end position="247"/>
    </location>
</feature>
<dbReference type="InterPro" id="IPR053145">
    <property type="entry name" value="AB_hydrolase_Est10"/>
</dbReference>
<evidence type="ECO:0000259" key="2">
    <source>
        <dbReference type="Pfam" id="PF02129"/>
    </source>
</evidence>
<dbReference type="AlphaFoldDB" id="A0A916TWF8"/>
<name>A0A916TWF8_9SPHN</name>
<keyword evidence="4" id="KW-1185">Reference proteome</keyword>
<feature type="transmembrane region" description="Helical" evidence="1">
    <location>
        <begin position="72"/>
        <end position="89"/>
    </location>
</feature>
<reference evidence="3" key="1">
    <citation type="journal article" date="2014" name="Int. J. Syst. Evol. Microbiol.">
        <title>Complete genome sequence of Corynebacterium casei LMG S-19264T (=DSM 44701T), isolated from a smear-ripened cheese.</title>
        <authorList>
            <consortium name="US DOE Joint Genome Institute (JGI-PGF)"/>
            <person name="Walter F."/>
            <person name="Albersmeier A."/>
            <person name="Kalinowski J."/>
            <person name="Ruckert C."/>
        </authorList>
    </citation>
    <scope>NUCLEOTIDE SEQUENCE</scope>
    <source>
        <strain evidence="3">CGMCC 1.15095</strain>
    </source>
</reference>
<keyword evidence="1" id="KW-1133">Transmembrane helix</keyword>
<feature type="transmembrane region" description="Helical" evidence="1">
    <location>
        <begin position="43"/>
        <end position="60"/>
    </location>
</feature>